<dbReference type="Pfam" id="PF02179">
    <property type="entry name" value="BAG"/>
    <property type="match status" value="1"/>
</dbReference>
<evidence type="ECO:0000313" key="3">
    <source>
        <dbReference type="EMBL" id="OAY62934.1"/>
    </source>
</evidence>
<keyword evidence="1" id="KW-0143">Chaperone</keyword>
<name>A0A199UDY0_ANACO</name>
<dbReference type="GO" id="GO:0051087">
    <property type="term" value="F:protein-folding chaperone binding"/>
    <property type="evidence" value="ECO:0007669"/>
    <property type="project" value="InterPro"/>
</dbReference>
<dbReference type="GO" id="GO:0009506">
    <property type="term" value="C:plasmodesma"/>
    <property type="evidence" value="ECO:0007669"/>
    <property type="project" value="TreeGrafter"/>
</dbReference>
<dbReference type="AlphaFoldDB" id="A0A199UDY0"/>
<dbReference type="PANTHER" id="PTHR33322">
    <property type="entry name" value="BAG DOMAIN CONTAINING PROTEIN, EXPRESSED"/>
    <property type="match status" value="1"/>
</dbReference>
<proteinExistence type="predicted"/>
<comment type="caution">
    <text evidence="3">The sequence shown here is derived from an EMBL/GenBank/DDBJ whole genome shotgun (WGS) entry which is preliminary data.</text>
</comment>
<feature type="domain" description="BAG" evidence="2">
    <location>
        <begin position="27"/>
        <end position="93"/>
    </location>
</feature>
<dbReference type="PANTHER" id="PTHR33322:SF3">
    <property type="entry name" value="BAG FAMILY MOLECULAR CHAPERONE REGULATOR 7"/>
    <property type="match status" value="1"/>
</dbReference>
<evidence type="ECO:0000256" key="1">
    <source>
        <dbReference type="ARBA" id="ARBA00023186"/>
    </source>
</evidence>
<gene>
    <name evidence="3" type="ORF">ACMD2_18232</name>
</gene>
<dbReference type="STRING" id="4615.A0A199UDY0"/>
<organism evidence="3 4">
    <name type="scientific">Ananas comosus</name>
    <name type="common">Pineapple</name>
    <name type="synonym">Ananas ananas</name>
    <dbReference type="NCBI Taxonomy" id="4615"/>
    <lineage>
        <taxon>Eukaryota</taxon>
        <taxon>Viridiplantae</taxon>
        <taxon>Streptophyta</taxon>
        <taxon>Embryophyta</taxon>
        <taxon>Tracheophyta</taxon>
        <taxon>Spermatophyta</taxon>
        <taxon>Magnoliopsida</taxon>
        <taxon>Liliopsida</taxon>
        <taxon>Poales</taxon>
        <taxon>Bromeliaceae</taxon>
        <taxon>Bromelioideae</taxon>
        <taxon>Ananas</taxon>
    </lineage>
</organism>
<dbReference type="EMBL" id="LSRQ01008411">
    <property type="protein sequence ID" value="OAY62934.1"/>
    <property type="molecule type" value="Genomic_DNA"/>
</dbReference>
<dbReference type="Proteomes" id="UP000092600">
    <property type="component" value="Unassembled WGS sequence"/>
</dbReference>
<protein>
    <submittedName>
        <fullName evidence="3">BAG family molecular chaperone regulator 7</fullName>
    </submittedName>
</protein>
<accession>A0A199UDY0</accession>
<dbReference type="InterPro" id="IPR003103">
    <property type="entry name" value="BAG_domain"/>
</dbReference>
<dbReference type="InterPro" id="IPR040400">
    <property type="entry name" value="BAG5/6/7/8"/>
</dbReference>
<sequence length="131" mass="15056">MSFRAHLARRSQVLRCLRDLAIAKAKLKEIRALFTNFPYRRRIAHDAEERQRFSEKIIVLLLTVDALEGPDYMVRAAKKSMVDELEAMLDMVDPQPPGKLSSLRRRTFDLPDGAQLSKDMTSSVEEVIQLI</sequence>
<dbReference type="SUPFAM" id="SSF63491">
    <property type="entry name" value="BAG domain"/>
    <property type="match status" value="1"/>
</dbReference>
<evidence type="ECO:0000259" key="2">
    <source>
        <dbReference type="Pfam" id="PF02179"/>
    </source>
</evidence>
<evidence type="ECO:0000313" key="4">
    <source>
        <dbReference type="Proteomes" id="UP000092600"/>
    </source>
</evidence>
<reference evidence="3 4" key="1">
    <citation type="journal article" date="2016" name="DNA Res.">
        <title>The draft genome of MD-2 pineapple using hybrid error correction of long reads.</title>
        <authorList>
            <person name="Redwan R.M."/>
            <person name="Saidin A."/>
            <person name="Kumar S.V."/>
        </authorList>
    </citation>
    <scope>NUCLEOTIDE SEQUENCE [LARGE SCALE GENOMIC DNA]</scope>
    <source>
        <strain evidence="4">cv. MD2</strain>
        <tissue evidence="3">Leaf</tissue>
    </source>
</reference>
<dbReference type="GO" id="GO:0006457">
    <property type="term" value="P:protein folding"/>
    <property type="evidence" value="ECO:0007669"/>
    <property type="project" value="TreeGrafter"/>
</dbReference>